<sequence length="254" mass="29485">FPIPKPVKVLYFAGENSRGDMQEKIKRQQEELEKTLGRSIEKELEENFHWVAPLNINFFLNPKDKIELHAWLEDHKPDIVIFDPLADFIASNKSLSDDTLARTTAKTLTEIAQKFKCFPIITTHLRKEAINPQTGRSIVTPENVWTFVFGSRYWLASAPAQIVIIRANLQRYPKAKKFCFKFKTSEQREPLQVLRNPNLYYEELPDDKMSLATLTAQDVVEVLERICKGEQVESLLKEAMRIDREYRPTSFLVG</sequence>
<evidence type="ECO:0000313" key="1">
    <source>
        <dbReference type="EMBL" id="GAI28899.1"/>
    </source>
</evidence>
<proteinExistence type="predicted"/>
<dbReference type="SUPFAM" id="SSF52540">
    <property type="entry name" value="P-loop containing nucleoside triphosphate hydrolases"/>
    <property type="match status" value="1"/>
</dbReference>
<dbReference type="Gene3D" id="3.40.50.300">
    <property type="entry name" value="P-loop containing nucleotide triphosphate hydrolases"/>
    <property type="match status" value="1"/>
</dbReference>
<dbReference type="Pfam" id="PF13481">
    <property type="entry name" value="AAA_25"/>
    <property type="match status" value="1"/>
</dbReference>
<dbReference type="AlphaFoldDB" id="X1PDA7"/>
<protein>
    <recommendedName>
        <fullName evidence="2">SF4 helicase domain-containing protein</fullName>
    </recommendedName>
</protein>
<dbReference type="EMBL" id="BARV01017927">
    <property type="protein sequence ID" value="GAI28899.1"/>
    <property type="molecule type" value="Genomic_DNA"/>
</dbReference>
<evidence type="ECO:0008006" key="2">
    <source>
        <dbReference type="Google" id="ProtNLM"/>
    </source>
</evidence>
<comment type="caution">
    <text evidence="1">The sequence shown here is derived from an EMBL/GenBank/DDBJ whole genome shotgun (WGS) entry which is preliminary data.</text>
</comment>
<accession>X1PDA7</accession>
<dbReference type="InterPro" id="IPR027417">
    <property type="entry name" value="P-loop_NTPase"/>
</dbReference>
<reference evidence="1" key="1">
    <citation type="journal article" date="2014" name="Front. Microbiol.">
        <title>High frequency of phylogenetically diverse reductive dehalogenase-homologous genes in deep subseafloor sedimentary metagenomes.</title>
        <authorList>
            <person name="Kawai M."/>
            <person name="Futagami T."/>
            <person name="Toyoda A."/>
            <person name="Takaki Y."/>
            <person name="Nishi S."/>
            <person name="Hori S."/>
            <person name="Arai W."/>
            <person name="Tsubouchi T."/>
            <person name="Morono Y."/>
            <person name="Uchiyama I."/>
            <person name="Ito T."/>
            <person name="Fujiyama A."/>
            <person name="Inagaki F."/>
            <person name="Takami H."/>
        </authorList>
    </citation>
    <scope>NUCLEOTIDE SEQUENCE</scope>
    <source>
        <strain evidence="1">Expedition CK06-06</strain>
    </source>
</reference>
<organism evidence="1">
    <name type="scientific">marine sediment metagenome</name>
    <dbReference type="NCBI Taxonomy" id="412755"/>
    <lineage>
        <taxon>unclassified sequences</taxon>
        <taxon>metagenomes</taxon>
        <taxon>ecological metagenomes</taxon>
    </lineage>
</organism>
<name>X1PDA7_9ZZZZ</name>
<feature type="non-terminal residue" evidence="1">
    <location>
        <position position="1"/>
    </location>
</feature>
<gene>
    <name evidence="1" type="ORF">S06H3_30437</name>
</gene>